<evidence type="ECO:0000256" key="1">
    <source>
        <dbReference type="SAM" id="MobiDB-lite"/>
    </source>
</evidence>
<protein>
    <recommendedName>
        <fullName evidence="2">MULE transposase domain-containing protein</fullName>
    </recommendedName>
</protein>
<dbReference type="AlphaFoldDB" id="A0AAW1IIB2"/>
<dbReference type="EMBL" id="JBDFQZ010000009">
    <property type="protein sequence ID" value="KAK9689515.1"/>
    <property type="molecule type" value="Genomic_DNA"/>
</dbReference>
<dbReference type="InterPro" id="IPR018289">
    <property type="entry name" value="MULE_transposase_dom"/>
</dbReference>
<dbReference type="PANTHER" id="PTHR31569">
    <property type="entry name" value="SWIM-TYPE DOMAIN-CONTAINING PROTEIN"/>
    <property type="match status" value="1"/>
</dbReference>
<sequence length="677" mass="77675">MDMHSSTDIEANVNHLHGKRFHTREELFEKVKSCFVSKGYAISIKNSKKDEYVTIGCDRGGVYRSQSKNPLESLKKETSTRLINCPFKIQGKRKSDGLWTLDLINISHNHDPSKDMAGHPSCRRLTKSETLEVERLSISGIQPRNILSSLRLKNPNIQAVSRTLYNVKTKIRNEKLDGRSMIQALFEEFGRSKFLYNYKRDKKGHLTHLFLAHPKSVMLSKLYRKVYVLDCTYKTNVYKMPSLDVIGVSSSNKSFYSCFVFLKKEKVEDYVWALQMFREMIDSSFEPMVIVSYNDKALTKAISIIFPRTIHLLCIWHIQKNIVAKCKKQFIEDEDWDMFMSTWNAVMYAETESSFEESWVLLELLYKEKQCVISYLKETWMPHKQKFVSAWTDTHPHFGNRASSRAEGAHAKLKGYLQVSTGDFAQVVSKICLAIDNEFQEINTMLESERIRIPHRCRISQFKFLLNCVSHFALGHLFKQYEMAKFGTLKPNCSGHFTATMGLPCAHLMNQAKESSLVLDSIDPQWRIDTTFLSTLDVGMQNEDDGISGLCSKLLDKYQGVSMAEKKEIEDKLMLMLHASDPILLEPVIQTPKGRQPGALNKRKEPIRSTKRKPSEFEIVETSMTRTSKQKSAYPNDETQSVFGVSDSLELSQGSQLFGINLNSYMSPLDPFSLDSL</sequence>
<keyword evidence="4" id="KW-1185">Reference proteome</keyword>
<reference evidence="3" key="1">
    <citation type="submission" date="2024-03" db="EMBL/GenBank/DDBJ databases">
        <title>WGS assembly of Saponaria officinalis var. Norfolk2.</title>
        <authorList>
            <person name="Jenkins J."/>
            <person name="Shu S."/>
            <person name="Grimwood J."/>
            <person name="Barry K."/>
            <person name="Goodstein D."/>
            <person name="Schmutz J."/>
            <person name="Leebens-Mack J."/>
            <person name="Osbourn A."/>
        </authorList>
    </citation>
    <scope>NUCLEOTIDE SEQUENCE [LARGE SCALE GENOMIC DNA]</scope>
    <source>
        <strain evidence="3">JIC</strain>
    </source>
</reference>
<evidence type="ECO:0000313" key="4">
    <source>
        <dbReference type="Proteomes" id="UP001443914"/>
    </source>
</evidence>
<proteinExistence type="predicted"/>
<feature type="compositionally biased region" description="Basic and acidic residues" evidence="1">
    <location>
        <begin position="602"/>
        <end position="612"/>
    </location>
</feature>
<comment type="caution">
    <text evidence="3">The sequence shown here is derived from an EMBL/GenBank/DDBJ whole genome shotgun (WGS) entry which is preliminary data.</text>
</comment>
<organism evidence="3 4">
    <name type="scientific">Saponaria officinalis</name>
    <name type="common">Common soapwort</name>
    <name type="synonym">Lychnis saponaria</name>
    <dbReference type="NCBI Taxonomy" id="3572"/>
    <lineage>
        <taxon>Eukaryota</taxon>
        <taxon>Viridiplantae</taxon>
        <taxon>Streptophyta</taxon>
        <taxon>Embryophyta</taxon>
        <taxon>Tracheophyta</taxon>
        <taxon>Spermatophyta</taxon>
        <taxon>Magnoliopsida</taxon>
        <taxon>eudicotyledons</taxon>
        <taxon>Gunneridae</taxon>
        <taxon>Pentapetalae</taxon>
        <taxon>Caryophyllales</taxon>
        <taxon>Caryophyllaceae</taxon>
        <taxon>Caryophylleae</taxon>
        <taxon>Saponaria</taxon>
    </lineage>
</organism>
<name>A0AAW1IIB2_SAPOF</name>
<gene>
    <name evidence="3" type="ORF">RND81_09G064100</name>
</gene>
<dbReference type="InterPro" id="IPR052579">
    <property type="entry name" value="Zinc_finger_SWIM"/>
</dbReference>
<evidence type="ECO:0000259" key="2">
    <source>
        <dbReference type="Pfam" id="PF10551"/>
    </source>
</evidence>
<feature type="region of interest" description="Disordered" evidence="1">
    <location>
        <begin position="591"/>
        <end position="612"/>
    </location>
</feature>
<feature type="domain" description="MULE transposase" evidence="2">
    <location>
        <begin position="226"/>
        <end position="321"/>
    </location>
</feature>
<dbReference type="PANTHER" id="PTHR31569:SF4">
    <property type="entry name" value="SWIM-TYPE DOMAIN-CONTAINING PROTEIN"/>
    <property type="match status" value="1"/>
</dbReference>
<dbReference type="Pfam" id="PF10551">
    <property type="entry name" value="MULE"/>
    <property type="match status" value="1"/>
</dbReference>
<evidence type="ECO:0000313" key="3">
    <source>
        <dbReference type="EMBL" id="KAK9689515.1"/>
    </source>
</evidence>
<dbReference type="Proteomes" id="UP001443914">
    <property type="component" value="Unassembled WGS sequence"/>
</dbReference>
<accession>A0AAW1IIB2</accession>